<name>A0A821JMU2_9BILA</name>
<gene>
    <name evidence="1" type="ORF">TOA249_LOCUS18525</name>
</gene>
<accession>A0A821JMU2</accession>
<sequence length="101" mass="11752">MTQSNDKCNIVHENDLLLQGAQNERMEGILPIYIRAAESANNGNQKSKWHGNKKLQRFKRKRRVRGLNEEEIITFINTKSHDISERSVNESMMNSQIEIIN</sequence>
<dbReference type="EMBL" id="CAJOBS010001385">
    <property type="protein sequence ID" value="CAF4725086.1"/>
    <property type="molecule type" value="Genomic_DNA"/>
</dbReference>
<evidence type="ECO:0000313" key="1">
    <source>
        <dbReference type="EMBL" id="CAF4725086.1"/>
    </source>
</evidence>
<proteinExistence type="predicted"/>
<evidence type="ECO:0000313" key="2">
    <source>
        <dbReference type="Proteomes" id="UP000663838"/>
    </source>
</evidence>
<dbReference type="AlphaFoldDB" id="A0A821JMU2"/>
<organism evidence="1 2">
    <name type="scientific">Rotaria socialis</name>
    <dbReference type="NCBI Taxonomy" id="392032"/>
    <lineage>
        <taxon>Eukaryota</taxon>
        <taxon>Metazoa</taxon>
        <taxon>Spiralia</taxon>
        <taxon>Gnathifera</taxon>
        <taxon>Rotifera</taxon>
        <taxon>Eurotatoria</taxon>
        <taxon>Bdelloidea</taxon>
        <taxon>Philodinida</taxon>
        <taxon>Philodinidae</taxon>
        <taxon>Rotaria</taxon>
    </lineage>
</organism>
<reference evidence="1" key="1">
    <citation type="submission" date="2021-02" db="EMBL/GenBank/DDBJ databases">
        <authorList>
            <person name="Nowell W R."/>
        </authorList>
    </citation>
    <scope>NUCLEOTIDE SEQUENCE</scope>
</reference>
<dbReference type="Proteomes" id="UP000663838">
    <property type="component" value="Unassembled WGS sequence"/>
</dbReference>
<protein>
    <submittedName>
        <fullName evidence="1">Uncharacterized protein</fullName>
    </submittedName>
</protein>
<comment type="caution">
    <text evidence="1">The sequence shown here is derived from an EMBL/GenBank/DDBJ whole genome shotgun (WGS) entry which is preliminary data.</text>
</comment>